<dbReference type="PROSITE" id="PS51677">
    <property type="entry name" value="NODB"/>
    <property type="match status" value="1"/>
</dbReference>
<name>A0A1N6KGU1_9BURK</name>
<dbReference type="GO" id="GO:0016810">
    <property type="term" value="F:hydrolase activity, acting on carbon-nitrogen (but not peptide) bonds"/>
    <property type="evidence" value="ECO:0007669"/>
    <property type="project" value="InterPro"/>
</dbReference>
<evidence type="ECO:0000313" key="3">
    <source>
        <dbReference type="Proteomes" id="UP000184693"/>
    </source>
</evidence>
<organism evidence="2 3">
    <name type="scientific">Paraburkholderia phenazinium</name>
    <dbReference type="NCBI Taxonomy" id="60549"/>
    <lineage>
        <taxon>Bacteria</taxon>
        <taxon>Pseudomonadati</taxon>
        <taxon>Pseudomonadota</taxon>
        <taxon>Betaproteobacteria</taxon>
        <taxon>Burkholderiales</taxon>
        <taxon>Burkholderiaceae</taxon>
        <taxon>Paraburkholderia</taxon>
    </lineage>
</organism>
<dbReference type="RefSeq" id="WP_174567555.1">
    <property type="nucleotide sequence ID" value="NZ_FSRM01000002.1"/>
</dbReference>
<dbReference type="PANTHER" id="PTHR10587">
    <property type="entry name" value="GLYCOSYL TRANSFERASE-RELATED"/>
    <property type="match status" value="1"/>
</dbReference>
<dbReference type="InterPro" id="IPR002509">
    <property type="entry name" value="NODB_dom"/>
</dbReference>
<protein>
    <submittedName>
        <fullName evidence="2">Chitin deacetylase</fullName>
    </submittedName>
</protein>
<feature type="domain" description="NodB homology" evidence="1">
    <location>
        <begin position="3"/>
        <end position="197"/>
    </location>
</feature>
<dbReference type="SUPFAM" id="SSF88713">
    <property type="entry name" value="Glycoside hydrolase/deacetylase"/>
    <property type="match status" value="1"/>
</dbReference>
<dbReference type="Proteomes" id="UP000184693">
    <property type="component" value="Unassembled WGS sequence"/>
</dbReference>
<gene>
    <name evidence="2" type="ORF">SAMN05444168_7155</name>
</gene>
<reference evidence="2 3" key="1">
    <citation type="submission" date="2016-11" db="EMBL/GenBank/DDBJ databases">
        <authorList>
            <person name="Jaros S."/>
            <person name="Januszkiewicz K."/>
            <person name="Wedrychowicz H."/>
        </authorList>
    </citation>
    <scope>NUCLEOTIDE SEQUENCE [LARGE SCALE GENOMIC DNA]</scope>
    <source>
        <strain evidence="2 3">GAS86</strain>
    </source>
</reference>
<sequence>MSISTPLSFDDGPGPSTHALLDVLRASSCQALFFVLGSNLARAMDVAARAVREGHVLGNHTYTHARPGVLSDAALTDEIEQTDALIREAYRLAAVPEPASIPLRLPYGLEPEDVRADVLARLKRSHTGWTAILDDWQRPAPSPHALVDAMRWHIAESRARGQDVLFCMHDGSRLAEARPATVEAVRLLLSDPDWRAGQLANGRGAGQ</sequence>
<dbReference type="Pfam" id="PF01522">
    <property type="entry name" value="Polysacc_deac_1"/>
    <property type="match status" value="1"/>
</dbReference>
<proteinExistence type="predicted"/>
<dbReference type="InterPro" id="IPR050248">
    <property type="entry name" value="Polysacc_deacetylase_ArnD"/>
</dbReference>
<dbReference type="AlphaFoldDB" id="A0A1N6KGU1"/>
<accession>A0A1N6KGU1</accession>
<dbReference type="CDD" id="cd10917">
    <property type="entry name" value="CE4_NodB_like_6s_7s"/>
    <property type="match status" value="1"/>
</dbReference>
<dbReference type="Gene3D" id="3.20.20.370">
    <property type="entry name" value="Glycoside hydrolase/deacetylase"/>
    <property type="match status" value="1"/>
</dbReference>
<evidence type="ECO:0000259" key="1">
    <source>
        <dbReference type="PROSITE" id="PS51677"/>
    </source>
</evidence>
<evidence type="ECO:0000313" key="2">
    <source>
        <dbReference type="EMBL" id="SIO55748.1"/>
    </source>
</evidence>
<dbReference type="GO" id="GO:0005975">
    <property type="term" value="P:carbohydrate metabolic process"/>
    <property type="evidence" value="ECO:0007669"/>
    <property type="project" value="InterPro"/>
</dbReference>
<dbReference type="EMBL" id="FSRM01000002">
    <property type="protein sequence ID" value="SIO55748.1"/>
    <property type="molecule type" value="Genomic_DNA"/>
</dbReference>
<dbReference type="InterPro" id="IPR011330">
    <property type="entry name" value="Glyco_hydro/deAcase_b/a-brl"/>
</dbReference>